<accession>A0ABY8CGH3</accession>
<protein>
    <submittedName>
        <fullName evidence="1">Uncharacterized protein</fullName>
    </submittedName>
</protein>
<organism evidence="1 2">
    <name type="scientific">Candidatus Nanohalococcus occultus</name>
    <dbReference type="NCBI Taxonomy" id="2978047"/>
    <lineage>
        <taxon>Archaea</taxon>
        <taxon>Candidatus Nanohalarchaeota</taxon>
        <taxon>Candidatus Nanohalarchaeota incertae sedis</taxon>
        <taxon>Candidatus Nanohalococcus</taxon>
    </lineage>
</organism>
<dbReference type="EMBL" id="CP104395">
    <property type="protein sequence ID" value="WEL19585.1"/>
    <property type="molecule type" value="Genomic_DNA"/>
</dbReference>
<reference evidence="1 2" key="1">
    <citation type="submission" date="2022-09" db="EMBL/GenBank/DDBJ databases">
        <title>Xylan utilization by haloarchaea-nanohaloarchaea associations.</title>
        <authorList>
            <person name="Yakimov M."/>
        </authorList>
    </citation>
    <scope>NUCLEOTIDE SEQUENCE [LARGE SCALE GENOMIC DNA]</scope>
    <source>
        <strain evidence="1 2">SVXNc</strain>
    </source>
</reference>
<dbReference type="RefSeq" id="WP_347721426.1">
    <property type="nucleotide sequence ID" value="NZ_CP104395.1"/>
</dbReference>
<dbReference type="Proteomes" id="UP001218034">
    <property type="component" value="Chromosome"/>
</dbReference>
<evidence type="ECO:0000313" key="1">
    <source>
        <dbReference type="EMBL" id="WEL19585.1"/>
    </source>
</evidence>
<sequence length="363" mass="41826">MSLGVRRFHGAQASGKVIDADLNERFAYRENCDAIEAYKIIYEPLEKIIETPMEERTVTTGNGAYDSGKKQTVEEIKDLSVAYKENVRNMEIFFNLTLEDGHRYQFEAVPRTDFDPATRVKPPAFMELQHQPHKHESTNGNSEHIRFSLRYAMSFEDDYLDSIEGLPEDTIDEIDLLTAFYREDGIHDQLEESSLDFSPLIREDMKILQADGKTVSKHVADETVPYLTEYLTDDFKDGGYSQEEQELAGKHIGTANALGLNFRHEREAEELFGAYSKRFGRNMVHIDPEGGIHTTDETALRNDRALFVQQVVPPGDRESHHEIEKQADELTKQVENADKNWKQVLPEELPRNWRDELPEKFIL</sequence>
<gene>
    <name evidence="1" type="ORF">SVXNc_0567</name>
</gene>
<dbReference type="GeneID" id="90590005"/>
<proteinExistence type="predicted"/>
<name>A0ABY8CGH3_9ARCH</name>
<evidence type="ECO:0000313" key="2">
    <source>
        <dbReference type="Proteomes" id="UP001218034"/>
    </source>
</evidence>
<keyword evidence="2" id="KW-1185">Reference proteome</keyword>